<dbReference type="InterPro" id="IPR019674">
    <property type="entry name" value="Lipoprotein_LpqN/LpqT-like"/>
</dbReference>
<dbReference type="Pfam" id="PF10738">
    <property type="entry name" value="Lpp-LpqN"/>
    <property type="match status" value="1"/>
</dbReference>
<keyword evidence="3" id="KW-1185">Reference proteome</keyword>
<accession>A0ABS1MFY6</accession>
<dbReference type="EMBL" id="JAERRJ010000017">
    <property type="protein sequence ID" value="MBL1079532.1"/>
    <property type="molecule type" value="Genomic_DNA"/>
</dbReference>
<keyword evidence="1" id="KW-0732">Signal</keyword>
<evidence type="ECO:0000256" key="1">
    <source>
        <dbReference type="ARBA" id="ARBA00022729"/>
    </source>
</evidence>
<proteinExistence type="predicted"/>
<keyword evidence="2" id="KW-0449">Lipoprotein</keyword>
<reference evidence="2 3" key="1">
    <citation type="submission" date="2021-01" db="EMBL/GenBank/DDBJ databases">
        <title>WGS of actinomycetes isolated from Thailand.</title>
        <authorList>
            <person name="Thawai C."/>
        </authorList>
    </citation>
    <scope>NUCLEOTIDE SEQUENCE [LARGE SCALE GENOMIC DNA]</scope>
    <source>
        <strain evidence="2 3">LPG 2</strain>
    </source>
</reference>
<sequence>MTTIAEFLTAADIQIAPAEPGEPGVPDVTITLPEEWQAVDRAVFPGAYGVWTLPPAGGWADNVVLLVGKFSKPVAANDLLQCAFTDARALPKWREIVADVADFEAYPSADVVGTYSLEALDLWVHTRYVVVAAASGEYLVQITVTAKADHENVDSDLLNGLVIRTN</sequence>
<evidence type="ECO:0000313" key="2">
    <source>
        <dbReference type="EMBL" id="MBL1079532.1"/>
    </source>
</evidence>
<dbReference type="Proteomes" id="UP000602198">
    <property type="component" value="Unassembled WGS sequence"/>
</dbReference>
<comment type="caution">
    <text evidence="2">The sequence shown here is derived from an EMBL/GenBank/DDBJ whole genome shotgun (WGS) entry which is preliminary data.</text>
</comment>
<protein>
    <submittedName>
        <fullName evidence="2">LpqN/LpqT family lipoprotein</fullName>
    </submittedName>
</protein>
<name>A0ABS1MFY6_9NOCA</name>
<dbReference type="RefSeq" id="WP_201956212.1">
    <property type="nucleotide sequence ID" value="NZ_JAERRJ010000017.1"/>
</dbReference>
<organism evidence="2 3">
    <name type="scientific">Nocardia acididurans</name>
    <dbReference type="NCBI Taxonomy" id="2802282"/>
    <lineage>
        <taxon>Bacteria</taxon>
        <taxon>Bacillati</taxon>
        <taxon>Actinomycetota</taxon>
        <taxon>Actinomycetes</taxon>
        <taxon>Mycobacteriales</taxon>
        <taxon>Nocardiaceae</taxon>
        <taxon>Nocardia</taxon>
    </lineage>
</organism>
<evidence type="ECO:0000313" key="3">
    <source>
        <dbReference type="Proteomes" id="UP000602198"/>
    </source>
</evidence>
<gene>
    <name evidence="2" type="ORF">JK358_34520</name>
</gene>
<dbReference type="Gene3D" id="3.40.1000.10">
    <property type="entry name" value="Mog1/PsbP, alpha/beta/alpha sandwich"/>
    <property type="match status" value="1"/>
</dbReference>